<keyword evidence="4" id="KW-1185">Reference proteome</keyword>
<accession>A0A917Y5H1</accession>
<feature type="compositionally biased region" description="Acidic residues" evidence="1">
    <location>
        <begin position="27"/>
        <end position="78"/>
    </location>
</feature>
<name>A0A917Y5H1_9BACI</name>
<feature type="compositionally biased region" description="Basic and acidic residues" evidence="1">
    <location>
        <begin position="413"/>
        <end position="431"/>
    </location>
</feature>
<feature type="signal peptide" evidence="2">
    <location>
        <begin position="1"/>
        <end position="19"/>
    </location>
</feature>
<feature type="region of interest" description="Disordered" evidence="1">
    <location>
        <begin position="411"/>
        <end position="431"/>
    </location>
</feature>
<evidence type="ECO:0000313" key="3">
    <source>
        <dbReference type="EMBL" id="GGN66007.1"/>
    </source>
</evidence>
<organism evidence="3 4">
    <name type="scientific">Oceanobacillus indicireducens</name>
    <dbReference type="NCBI Taxonomy" id="1004261"/>
    <lineage>
        <taxon>Bacteria</taxon>
        <taxon>Bacillati</taxon>
        <taxon>Bacillota</taxon>
        <taxon>Bacilli</taxon>
        <taxon>Bacillales</taxon>
        <taxon>Bacillaceae</taxon>
        <taxon>Oceanobacillus</taxon>
    </lineage>
</organism>
<dbReference type="Proteomes" id="UP000624041">
    <property type="component" value="Unassembled WGS sequence"/>
</dbReference>
<keyword evidence="2" id="KW-0732">Signal</keyword>
<feature type="chain" id="PRO_5039021157" description="DUF5068 domain-containing protein" evidence="2">
    <location>
        <begin position="20"/>
        <end position="431"/>
    </location>
</feature>
<comment type="caution">
    <text evidence="3">The sequence shown here is derived from an EMBL/GenBank/DDBJ whole genome shotgun (WGS) entry which is preliminary data.</text>
</comment>
<reference evidence="3" key="2">
    <citation type="submission" date="2020-09" db="EMBL/GenBank/DDBJ databases">
        <authorList>
            <person name="Sun Q."/>
            <person name="Ohkuma M."/>
        </authorList>
    </citation>
    <scope>NUCLEOTIDE SEQUENCE</scope>
    <source>
        <strain evidence="3">JCM 17251</strain>
    </source>
</reference>
<evidence type="ECO:0000256" key="1">
    <source>
        <dbReference type="SAM" id="MobiDB-lite"/>
    </source>
</evidence>
<evidence type="ECO:0008006" key="5">
    <source>
        <dbReference type="Google" id="ProtNLM"/>
    </source>
</evidence>
<reference evidence="3" key="1">
    <citation type="journal article" date="2014" name="Int. J. Syst. Evol. Microbiol.">
        <title>Complete genome sequence of Corynebacterium casei LMG S-19264T (=DSM 44701T), isolated from a smear-ripened cheese.</title>
        <authorList>
            <consortium name="US DOE Joint Genome Institute (JGI-PGF)"/>
            <person name="Walter F."/>
            <person name="Albersmeier A."/>
            <person name="Kalinowski J."/>
            <person name="Ruckert C."/>
        </authorList>
    </citation>
    <scope>NUCLEOTIDE SEQUENCE</scope>
    <source>
        <strain evidence="3">JCM 17251</strain>
    </source>
</reference>
<dbReference type="InterPro" id="IPR031888">
    <property type="entry name" value="DUF5068"/>
</dbReference>
<sequence>MKKRLLLLVVMFLTAIIIAACGNKDEGEPEETVDAAEEDETGTEEEEVEEEPEEEEEEAEEEEAEEAEETSADGNDGDFADLITFMEEETEGTATVLYENNEAQTHEMEGVTVSLDGYSLVELLDFHRDYSIPFDDQNNGAVLIAQYTIENTTDEDLHYMTTYDLINTDRYINNNRDLLPEESQLPNILSPSNDYLLEAGQKIVGYYAYPIGEDRLEEILDVGSVDIAISTPQTDPEDFSSMIGSEGRFTLPLDAESADKEADKASQGFYEDKATADNMGDKEMLEEEQDIGESQELGDVKITLEGYQFTNFVPNAEEAPRFEEDEVVLLTVKFDIENGYDEDLAKNSISSTLHLNDGKQWTLNEGMLLPYTNSDVIPSGDSGELLQIFLLDQEQYEAIWKDKSFEMELGPMRNEEGEDISKGEKAEFKLK</sequence>
<gene>
    <name evidence="3" type="ORF">GCM10007971_35460</name>
</gene>
<dbReference type="EMBL" id="BMOS01000042">
    <property type="protein sequence ID" value="GGN66007.1"/>
    <property type="molecule type" value="Genomic_DNA"/>
</dbReference>
<dbReference type="RefSeq" id="WP_229782787.1">
    <property type="nucleotide sequence ID" value="NZ_BMOS01000042.1"/>
</dbReference>
<feature type="region of interest" description="Disordered" evidence="1">
    <location>
        <begin position="25"/>
        <end position="78"/>
    </location>
</feature>
<evidence type="ECO:0000256" key="2">
    <source>
        <dbReference type="SAM" id="SignalP"/>
    </source>
</evidence>
<proteinExistence type="predicted"/>
<dbReference type="Gene3D" id="2.60.40.4170">
    <property type="match status" value="1"/>
</dbReference>
<evidence type="ECO:0000313" key="4">
    <source>
        <dbReference type="Proteomes" id="UP000624041"/>
    </source>
</evidence>
<dbReference type="AlphaFoldDB" id="A0A917Y5H1"/>
<protein>
    <recommendedName>
        <fullName evidence="5">DUF5068 domain-containing protein</fullName>
    </recommendedName>
</protein>
<dbReference type="PROSITE" id="PS51257">
    <property type="entry name" value="PROKAR_LIPOPROTEIN"/>
    <property type="match status" value="1"/>
</dbReference>
<dbReference type="Pfam" id="PF16781">
    <property type="entry name" value="DUF5068"/>
    <property type="match status" value="1"/>
</dbReference>